<dbReference type="Proteomes" id="UP001055712">
    <property type="component" value="Unassembled WGS sequence"/>
</dbReference>
<reference evidence="2" key="2">
    <citation type="submission" date="2020-11" db="EMBL/GenBank/DDBJ databases">
        <authorList>
            <person name="Cecchin M."/>
            <person name="Marcolungo L."/>
            <person name="Rossato M."/>
            <person name="Girolomoni L."/>
            <person name="Cosentino E."/>
            <person name="Cuine S."/>
            <person name="Li-Beisson Y."/>
            <person name="Delledonne M."/>
            <person name="Ballottari M."/>
        </authorList>
    </citation>
    <scope>NUCLEOTIDE SEQUENCE</scope>
    <source>
        <strain evidence="2">211/11P</strain>
        <tissue evidence="2">Whole cell</tissue>
    </source>
</reference>
<dbReference type="OrthoDB" id="507212at2759"/>
<keyword evidence="1" id="KW-1133">Transmembrane helix</keyword>
<accession>A0A9D4TU40</accession>
<reference evidence="2" key="1">
    <citation type="journal article" date="2019" name="Plant J.">
        <title>Chlorella vulgaris genome assembly and annotation reveals the molecular basis for metabolic acclimation to high light conditions.</title>
        <authorList>
            <person name="Cecchin M."/>
            <person name="Marcolungo L."/>
            <person name="Rossato M."/>
            <person name="Girolomoni L."/>
            <person name="Cosentino E."/>
            <person name="Cuine S."/>
            <person name="Li-Beisson Y."/>
            <person name="Delledonne M."/>
            <person name="Ballottari M."/>
        </authorList>
    </citation>
    <scope>NUCLEOTIDE SEQUENCE</scope>
    <source>
        <strain evidence="2">211/11P</strain>
    </source>
</reference>
<dbReference type="EMBL" id="SIDB01000003">
    <property type="protein sequence ID" value="KAI3434675.1"/>
    <property type="molecule type" value="Genomic_DNA"/>
</dbReference>
<gene>
    <name evidence="2" type="ORF">D9Q98_002739</name>
</gene>
<sequence>MVVSKRVANAKSERFYRAGLGKKKEPGFFQGVRKQLAAHPLVVALIFFIMIFSGVASFFISLPGEKQRFTFGGLYGDGDLSAAQG</sequence>
<keyword evidence="1" id="KW-0812">Transmembrane</keyword>
<evidence type="ECO:0000256" key="1">
    <source>
        <dbReference type="SAM" id="Phobius"/>
    </source>
</evidence>
<comment type="caution">
    <text evidence="2">The sequence shown here is derived from an EMBL/GenBank/DDBJ whole genome shotgun (WGS) entry which is preliminary data.</text>
</comment>
<keyword evidence="1" id="KW-0472">Membrane</keyword>
<dbReference type="AlphaFoldDB" id="A0A9D4TU40"/>
<feature type="transmembrane region" description="Helical" evidence="1">
    <location>
        <begin position="41"/>
        <end position="62"/>
    </location>
</feature>
<evidence type="ECO:0000313" key="3">
    <source>
        <dbReference type="Proteomes" id="UP001055712"/>
    </source>
</evidence>
<proteinExistence type="predicted"/>
<name>A0A9D4TU40_CHLVU</name>
<protein>
    <submittedName>
        <fullName evidence="2">Uncharacterized protein</fullName>
    </submittedName>
</protein>
<keyword evidence="3" id="KW-1185">Reference proteome</keyword>
<evidence type="ECO:0000313" key="2">
    <source>
        <dbReference type="EMBL" id="KAI3434675.1"/>
    </source>
</evidence>
<organism evidence="2 3">
    <name type="scientific">Chlorella vulgaris</name>
    <name type="common">Green alga</name>
    <dbReference type="NCBI Taxonomy" id="3077"/>
    <lineage>
        <taxon>Eukaryota</taxon>
        <taxon>Viridiplantae</taxon>
        <taxon>Chlorophyta</taxon>
        <taxon>core chlorophytes</taxon>
        <taxon>Trebouxiophyceae</taxon>
        <taxon>Chlorellales</taxon>
        <taxon>Chlorellaceae</taxon>
        <taxon>Chlorella clade</taxon>
        <taxon>Chlorella</taxon>
    </lineage>
</organism>